<feature type="region of interest" description="Disordered" evidence="7">
    <location>
        <begin position="814"/>
        <end position="833"/>
    </location>
</feature>
<dbReference type="GO" id="GO:0006355">
    <property type="term" value="P:regulation of DNA-templated transcription"/>
    <property type="evidence" value="ECO:0007669"/>
    <property type="project" value="UniProtKB-UniRule"/>
</dbReference>
<comment type="function">
    <text evidence="6">Putative transcription activator involved in regulating light control of development.</text>
</comment>
<feature type="region of interest" description="Disordered" evidence="7">
    <location>
        <begin position="667"/>
        <end position="699"/>
    </location>
</feature>
<dbReference type="SMART" id="SM00575">
    <property type="entry name" value="ZnF_PMZ"/>
    <property type="match status" value="1"/>
</dbReference>
<dbReference type="Pfam" id="PF04434">
    <property type="entry name" value="SWIM"/>
    <property type="match status" value="1"/>
</dbReference>
<dbReference type="PANTHER" id="PTHR31669:SF217">
    <property type="entry name" value="PROTEIN FAR1-RELATED SEQUENCE"/>
    <property type="match status" value="1"/>
</dbReference>
<dbReference type="InterPro" id="IPR048324">
    <property type="entry name" value="ZSWIM1-3_RNaseH-like"/>
</dbReference>
<keyword evidence="3 5" id="KW-0863">Zinc-finger</keyword>
<name>A0AAQ3PTW1_PASNO</name>
<dbReference type="PANTHER" id="PTHR31669">
    <property type="entry name" value="PROTEIN FAR1-RELATED SEQUENCE 10-RELATED"/>
    <property type="match status" value="1"/>
</dbReference>
<feature type="compositionally biased region" description="Acidic residues" evidence="7">
    <location>
        <begin position="675"/>
        <end position="685"/>
    </location>
</feature>
<dbReference type="EMBL" id="CP144745">
    <property type="protein sequence ID" value="WVZ53031.1"/>
    <property type="molecule type" value="Genomic_DNA"/>
</dbReference>
<evidence type="ECO:0000256" key="3">
    <source>
        <dbReference type="ARBA" id="ARBA00022771"/>
    </source>
</evidence>
<evidence type="ECO:0000259" key="8">
    <source>
        <dbReference type="PROSITE" id="PS50966"/>
    </source>
</evidence>
<organism evidence="9 10">
    <name type="scientific">Paspalum notatum var. saurae</name>
    <dbReference type="NCBI Taxonomy" id="547442"/>
    <lineage>
        <taxon>Eukaryota</taxon>
        <taxon>Viridiplantae</taxon>
        <taxon>Streptophyta</taxon>
        <taxon>Embryophyta</taxon>
        <taxon>Tracheophyta</taxon>
        <taxon>Spermatophyta</taxon>
        <taxon>Magnoliopsida</taxon>
        <taxon>Liliopsida</taxon>
        <taxon>Poales</taxon>
        <taxon>Poaceae</taxon>
        <taxon>PACMAD clade</taxon>
        <taxon>Panicoideae</taxon>
        <taxon>Andropogonodae</taxon>
        <taxon>Paspaleae</taxon>
        <taxon>Paspalinae</taxon>
        <taxon>Paspalum</taxon>
    </lineage>
</organism>
<keyword evidence="10" id="KW-1185">Reference proteome</keyword>
<evidence type="ECO:0000256" key="2">
    <source>
        <dbReference type="ARBA" id="ARBA00022723"/>
    </source>
</evidence>
<feature type="compositionally biased region" description="Acidic residues" evidence="7">
    <location>
        <begin position="850"/>
        <end position="873"/>
    </location>
</feature>
<evidence type="ECO:0000313" key="10">
    <source>
        <dbReference type="Proteomes" id="UP001341281"/>
    </source>
</evidence>
<dbReference type="Proteomes" id="UP001341281">
    <property type="component" value="Chromosome 01"/>
</dbReference>
<reference evidence="9 10" key="1">
    <citation type="submission" date="2024-02" db="EMBL/GenBank/DDBJ databases">
        <title>High-quality chromosome-scale genome assembly of Pensacola bahiagrass (Paspalum notatum Flugge var. saurae).</title>
        <authorList>
            <person name="Vega J.M."/>
            <person name="Podio M."/>
            <person name="Orjuela J."/>
            <person name="Siena L.A."/>
            <person name="Pessino S.C."/>
            <person name="Combes M.C."/>
            <person name="Mariac C."/>
            <person name="Albertini E."/>
            <person name="Pupilli F."/>
            <person name="Ortiz J.P.A."/>
            <person name="Leblanc O."/>
        </authorList>
    </citation>
    <scope>NUCLEOTIDE SEQUENCE [LARGE SCALE GENOMIC DNA]</scope>
    <source>
        <strain evidence="9">R1</strain>
        <tissue evidence="9">Leaf</tissue>
    </source>
</reference>
<gene>
    <name evidence="9" type="ORF">U9M48_004022</name>
</gene>
<keyword evidence="6" id="KW-0539">Nucleus</keyword>
<evidence type="ECO:0000256" key="4">
    <source>
        <dbReference type="ARBA" id="ARBA00022833"/>
    </source>
</evidence>
<proteinExistence type="inferred from homology"/>
<dbReference type="GO" id="GO:0008270">
    <property type="term" value="F:zinc ion binding"/>
    <property type="evidence" value="ECO:0007669"/>
    <property type="project" value="UniProtKB-UniRule"/>
</dbReference>
<dbReference type="Pfam" id="PF21056">
    <property type="entry name" value="ZSWIM1-3_RNaseH-like"/>
    <property type="match status" value="1"/>
</dbReference>
<feature type="domain" description="SWIM-type" evidence="8">
    <location>
        <begin position="545"/>
        <end position="581"/>
    </location>
</feature>
<keyword evidence="4 6" id="KW-0862">Zinc</keyword>
<dbReference type="AlphaFoldDB" id="A0AAQ3PTW1"/>
<keyword evidence="2 6" id="KW-0479">Metal-binding</keyword>
<sequence>MAGRSTPNPEAGVYATPLVQASPVRALITPPPDLCAPGCDEIESEDSGRVAGRLQHAPLRTIGSAEMDTPHIRQSHAETIHPSIVPASGMVFRSVDEAHKFYLRYAYEVGFPLKRYRGAKSHKWLNCSMEEKCAERTVDNPKVRKTSSKRTGCKAGMKLKFIYDDAGENVVSVPRRRENNSNDVAKLLEFFTKCRKQNPQFFCDFQLEDDEKMKSIFWSHASQQGEYADFGDAVTFDTTHKTNLYGKPLGMFVGANNHLQCTTFGFVLLGDETIETFEWAFNAFKMCMGGTGRGIVVINYAVLLSCLCDLDAIHSHVLCIYADQDPAMPVALGRVFPNTIHRLCLWHVQNWFTTHLNELYKRFEDRDFKAKFQSIIHHPLTPFEFEAAWEWMLDEFSLRDDTTLKSLHEIRKEWIPVFFKDDFYGVMVSTQRSESMNKVVKNSHVDANTPLHEFAKQMMKMMYERKMKEAAEALACKGQRKTTTLYPFEIRVARAYTRAVMCRFEESMKYSTAYKIVPDPDGGPDDYLVRHTNRSNKIVWGQHEFKVKTDVDAGKYCCECKQWEHTGLLCVHLIKAFTHLQIERILKEYVMKRYTTNAKVAVLFHRDDRKMQGKDGETALGRRNVVMLKTMKVVTLSGMSEARKNMALVVLDKLIEDMERVAPDINGEENYVNNDDVDCQDDGASAEEGRGQGLAGQRDDNLSVCGEVAADAEQQTADAGETVVNGSSSQGIQPHDAIEDRKRLHPIFEAISLEKPDRAKPKGRTIKENEASSLKLGAKGEKKKNRKCKKCGVADGHNSRTCLTLEENRVRLANMVGRKRGRPPGSRNKSAISAAHWIETSTSRKRSVELSDDEDTDDSDMETDGSAQGDDEMQLSTRVLRSKNNCGTKFIHMEVYQTVGNVSNTCVQDIDV</sequence>
<accession>A0AAQ3PTW1</accession>
<evidence type="ECO:0000256" key="6">
    <source>
        <dbReference type="RuleBase" id="RU367018"/>
    </source>
</evidence>
<dbReference type="GO" id="GO:0005634">
    <property type="term" value="C:nucleus"/>
    <property type="evidence" value="ECO:0007669"/>
    <property type="project" value="UniProtKB-SubCell"/>
</dbReference>
<dbReference type="InterPro" id="IPR006564">
    <property type="entry name" value="Znf_PMZ"/>
</dbReference>
<evidence type="ECO:0000256" key="5">
    <source>
        <dbReference type="PROSITE-ProRule" id="PRU00325"/>
    </source>
</evidence>
<comment type="similarity">
    <text evidence="1 6">Belongs to the FHY3/FAR1 family.</text>
</comment>
<comment type="subcellular location">
    <subcellularLocation>
        <location evidence="6">Nucleus</location>
    </subcellularLocation>
</comment>
<dbReference type="InterPro" id="IPR007527">
    <property type="entry name" value="Znf_SWIM"/>
</dbReference>
<evidence type="ECO:0000256" key="7">
    <source>
        <dbReference type="SAM" id="MobiDB-lite"/>
    </source>
</evidence>
<feature type="region of interest" description="Disordered" evidence="7">
    <location>
        <begin position="842"/>
        <end position="875"/>
    </location>
</feature>
<dbReference type="PROSITE" id="PS50966">
    <property type="entry name" value="ZF_SWIM"/>
    <property type="match status" value="1"/>
</dbReference>
<evidence type="ECO:0000256" key="1">
    <source>
        <dbReference type="ARBA" id="ARBA00005889"/>
    </source>
</evidence>
<dbReference type="InterPro" id="IPR031052">
    <property type="entry name" value="FHY3/FAR1"/>
</dbReference>
<protein>
    <recommendedName>
        <fullName evidence="6">Protein FAR1-RELATED SEQUENCE</fullName>
    </recommendedName>
</protein>
<evidence type="ECO:0000313" key="9">
    <source>
        <dbReference type="EMBL" id="WVZ53031.1"/>
    </source>
</evidence>